<evidence type="ECO:0008006" key="4">
    <source>
        <dbReference type="Google" id="ProtNLM"/>
    </source>
</evidence>
<dbReference type="EMBL" id="BOQP01000032">
    <property type="protein sequence ID" value="GIM77780.1"/>
    <property type="molecule type" value="Genomic_DNA"/>
</dbReference>
<reference evidence="2" key="1">
    <citation type="submission" date="2021-03" db="EMBL/GenBank/DDBJ databases">
        <title>Whole genome shotgun sequence of Actinoplanes consettensis NBRC 14913.</title>
        <authorList>
            <person name="Komaki H."/>
            <person name="Tamura T."/>
        </authorList>
    </citation>
    <scope>NUCLEOTIDE SEQUENCE</scope>
    <source>
        <strain evidence="2">NBRC 14913</strain>
    </source>
</reference>
<feature type="chain" id="PRO_5037111251" description="Secreted protein" evidence="1">
    <location>
        <begin position="20"/>
        <end position="218"/>
    </location>
</feature>
<evidence type="ECO:0000313" key="2">
    <source>
        <dbReference type="EMBL" id="GIM77780.1"/>
    </source>
</evidence>
<evidence type="ECO:0000256" key="1">
    <source>
        <dbReference type="SAM" id="SignalP"/>
    </source>
</evidence>
<comment type="caution">
    <text evidence="2">The sequence shown here is derived from an EMBL/GenBank/DDBJ whole genome shotgun (WGS) entry which is preliminary data.</text>
</comment>
<keyword evidence="1" id="KW-0732">Signal</keyword>
<protein>
    <recommendedName>
        <fullName evidence="4">Secreted protein</fullName>
    </recommendedName>
</protein>
<organism evidence="2 3">
    <name type="scientific">Winogradskya consettensis</name>
    <dbReference type="NCBI Taxonomy" id="113560"/>
    <lineage>
        <taxon>Bacteria</taxon>
        <taxon>Bacillati</taxon>
        <taxon>Actinomycetota</taxon>
        <taxon>Actinomycetes</taxon>
        <taxon>Micromonosporales</taxon>
        <taxon>Micromonosporaceae</taxon>
        <taxon>Winogradskya</taxon>
    </lineage>
</organism>
<dbReference type="Proteomes" id="UP000680865">
    <property type="component" value="Unassembled WGS sequence"/>
</dbReference>
<evidence type="ECO:0000313" key="3">
    <source>
        <dbReference type="Proteomes" id="UP000680865"/>
    </source>
</evidence>
<gene>
    <name evidence="2" type="ORF">Aco04nite_57040</name>
</gene>
<dbReference type="AlphaFoldDB" id="A0A919SSY5"/>
<keyword evidence="3" id="KW-1185">Reference proteome</keyword>
<feature type="signal peptide" evidence="1">
    <location>
        <begin position="1"/>
        <end position="19"/>
    </location>
</feature>
<sequence length="218" mass="23445">MIASLLLLAAPLSVLLISAAEHDEIFDANVGLWIARSTNESDKGKASGYAENMGRAVMLARDESGTSRGGVAQEIEDAYQDALPGVAFRLPPEFSPTGTAQTLGIVDADGSPEEEQLVAALQQFRDECLTELNRPGPRAGFPLREPAGLAAARERVVAAAEAWGRSENMSSQRDADEEIRQIRQERGWQKIHTAAALALSGLLALRTARSLARRRRAA</sequence>
<proteinExistence type="predicted"/>
<name>A0A919SSY5_9ACTN</name>
<accession>A0A919SSY5</accession>